<protein>
    <submittedName>
        <fullName evidence="2">Uncharacterized protein</fullName>
    </submittedName>
</protein>
<evidence type="ECO:0000313" key="2">
    <source>
        <dbReference type="EMBL" id="KZV94491.1"/>
    </source>
</evidence>
<dbReference type="InParanoid" id="A0A165J8P2"/>
<dbReference type="EMBL" id="KV425971">
    <property type="protein sequence ID" value="KZV94491.1"/>
    <property type="molecule type" value="Genomic_DNA"/>
</dbReference>
<dbReference type="Proteomes" id="UP000077266">
    <property type="component" value="Unassembled WGS sequence"/>
</dbReference>
<name>A0A165J8P2_EXIGL</name>
<reference evidence="2 3" key="1">
    <citation type="journal article" date="2016" name="Mol. Biol. Evol.">
        <title>Comparative Genomics of Early-Diverging Mushroom-Forming Fungi Provides Insights into the Origins of Lignocellulose Decay Capabilities.</title>
        <authorList>
            <person name="Nagy L.G."/>
            <person name="Riley R."/>
            <person name="Tritt A."/>
            <person name="Adam C."/>
            <person name="Daum C."/>
            <person name="Floudas D."/>
            <person name="Sun H."/>
            <person name="Yadav J.S."/>
            <person name="Pangilinan J."/>
            <person name="Larsson K.H."/>
            <person name="Matsuura K."/>
            <person name="Barry K."/>
            <person name="Labutti K."/>
            <person name="Kuo R."/>
            <person name="Ohm R.A."/>
            <person name="Bhattacharya S.S."/>
            <person name="Shirouzu T."/>
            <person name="Yoshinaga Y."/>
            <person name="Martin F.M."/>
            <person name="Grigoriev I.V."/>
            <person name="Hibbett D.S."/>
        </authorList>
    </citation>
    <scope>NUCLEOTIDE SEQUENCE [LARGE SCALE GENOMIC DNA]</scope>
    <source>
        <strain evidence="2 3">HHB12029</strain>
    </source>
</reference>
<keyword evidence="3" id="KW-1185">Reference proteome</keyword>
<accession>A0A165J8P2</accession>
<dbReference type="AlphaFoldDB" id="A0A165J8P2"/>
<feature type="region of interest" description="Disordered" evidence="1">
    <location>
        <begin position="407"/>
        <end position="432"/>
    </location>
</feature>
<sequence length="432" mass="46889">MKRLYNAHELRVALNGCSRWKRALQIYLLLSRAPLEVEIVGERRVQGEHVQHVLLVESVVGEDLGAFAVPARHLENIVKSLGSVAFLGLLLARVGLDDPANPRVKRPLLRDLFGLVHSADTHEVEGVERIRYGHIDRVRRGRDGELLDLGPDGVDAVHCARDGERGLERADVNAVGAAGVGGAYGVPVTGGVVGGHARGAVRVHQGAAHGNGVQSLRRRLRDVVLEHADLARGVGAHGLGLKERALPLGADAHEAGRERREPAQENSVRVVVDVRNGGLELQRVLDAHERRVGETQLQDVVHGEHELLLGRLVDFFDGERVRALASDLLALPGLRAREQRVDMLPAVAQRRVVPKLAHEMAPGRLFVVVGHGLRHQAGERGRLATQRRDRPQRVEGVLGLLGRQARVEAGKSASAGEAARDEHGGKQKVKNV</sequence>
<evidence type="ECO:0000313" key="3">
    <source>
        <dbReference type="Proteomes" id="UP000077266"/>
    </source>
</evidence>
<proteinExistence type="predicted"/>
<organism evidence="2 3">
    <name type="scientific">Exidia glandulosa HHB12029</name>
    <dbReference type="NCBI Taxonomy" id="1314781"/>
    <lineage>
        <taxon>Eukaryota</taxon>
        <taxon>Fungi</taxon>
        <taxon>Dikarya</taxon>
        <taxon>Basidiomycota</taxon>
        <taxon>Agaricomycotina</taxon>
        <taxon>Agaricomycetes</taxon>
        <taxon>Auriculariales</taxon>
        <taxon>Exidiaceae</taxon>
        <taxon>Exidia</taxon>
    </lineage>
</organism>
<evidence type="ECO:0000256" key="1">
    <source>
        <dbReference type="SAM" id="MobiDB-lite"/>
    </source>
</evidence>
<gene>
    <name evidence="2" type="ORF">EXIGLDRAFT_515143</name>
</gene>